<dbReference type="GO" id="GO:0030027">
    <property type="term" value="C:lamellipodium"/>
    <property type="evidence" value="ECO:0007669"/>
    <property type="project" value="TreeGrafter"/>
</dbReference>
<organism evidence="13 14">
    <name type="scientific">Lutzomyia longipalpis</name>
    <name type="common">Sand fly</name>
    <dbReference type="NCBI Taxonomy" id="7200"/>
    <lineage>
        <taxon>Eukaryota</taxon>
        <taxon>Metazoa</taxon>
        <taxon>Ecdysozoa</taxon>
        <taxon>Arthropoda</taxon>
        <taxon>Hexapoda</taxon>
        <taxon>Insecta</taxon>
        <taxon>Pterygota</taxon>
        <taxon>Neoptera</taxon>
        <taxon>Endopterygota</taxon>
        <taxon>Diptera</taxon>
        <taxon>Nematocera</taxon>
        <taxon>Psychodoidea</taxon>
        <taxon>Psychodidae</taxon>
        <taxon>Lutzomyia</taxon>
        <taxon>Lutzomyia</taxon>
    </lineage>
</organism>
<feature type="compositionally biased region" description="Polar residues" evidence="9">
    <location>
        <begin position="316"/>
        <end position="332"/>
    </location>
</feature>
<evidence type="ECO:0000313" key="13">
    <source>
        <dbReference type="EnsemblMetazoa" id="LLOJ005227-PA"/>
    </source>
</evidence>
<dbReference type="GO" id="GO:0030425">
    <property type="term" value="C:dendrite"/>
    <property type="evidence" value="ECO:0007669"/>
    <property type="project" value="TreeGrafter"/>
</dbReference>
<keyword evidence="5" id="KW-0175">Coiled coil</keyword>
<comment type="subcellular location">
    <subcellularLocation>
        <location evidence="1">Cytoplasm</location>
        <location evidence="1">Cytoskeleton</location>
    </subcellularLocation>
</comment>
<dbReference type="GO" id="GO:0051015">
    <property type="term" value="F:actin filament binding"/>
    <property type="evidence" value="ECO:0007669"/>
    <property type="project" value="TreeGrafter"/>
</dbReference>
<keyword evidence="3 8" id="KW-0728">SH3 domain</keyword>
<dbReference type="Gene3D" id="2.30.30.40">
    <property type="entry name" value="SH3 Domains"/>
    <property type="match status" value="2"/>
</dbReference>
<dbReference type="EMBL" id="AJWK01016634">
    <property type="status" value="NOT_ANNOTATED_CDS"/>
    <property type="molecule type" value="Genomic_DNA"/>
</dbReference>
<dbReference type="SUPFAM" id="SSF55753">
    <property type="entry name" value="Actin depolymerizing proteins"/>
    <property type="match status" value="1"/>
</dbReference>
<dbReference type="PROSITE" id="PS51263">
    <property type="entry name" value="ADF_H"/>
    <property type="match status" value="1"/>
</dbReference>
<feature type="domain" description="SH3" evidence="10">
    <location>
        <begin position="397"/>
        <end position="457"/>
    </location>
</feature>
<dbReference type="PRINTS" id="PR00499">
    <property type="entry name" value="P67PHOX"/>
</dbReference>
<dbReference type="SUPFAM" id="SSF50044">
    <property type="entry name" value="SH3-domain"/>
    <property type="match status" value="2"/>
</dbReference>
<accession>A0A1B0CKU0</accession>
<dbReference type="Gene3D" id="3.40.20.10">
    <property type="entry name" value="Severin"/>
    <property type="match status" value="1"/>
</dbReference>
<dbReference type="InterPro" id="IPR029006">
    <property type="entry name" value="ADF-H/Gelsolin-like_dom_sf"/>
</dbReference>
<keyword evidence="14" id="KW-1185">Reference proteome</keyword>
<feature type="compositionally biased region" description="Low complexity" evidence="9">
    <location>
        <begin position="224"/>
        <end position="235"/>
    </location>
</feature>
<dbReference type="GO" id="GO:0030864">
    <property type="term" value="C:cortical actin cytoskeleton"/>
    <property type="evidence" value="ECO:0007669"/>
    <property type="project" value="TreeGrafter"/>
</dbReference>
<evidence type="ECO:0000256" key="6">
    <source>
        <dbReference type="ARBA" id="ARBA00023203"/>
    </source>
</evidence>
<dbReference type="GO" id="GO:0014069">
    <property type="term" value="C:postsynaptic density"/>
    <property type="evidence" value="ECO:0007669"/>
    <property type="project" value="TreeGrafter"/>
</dbReference>
<dbReference type="GO" id="GO:0030427">
    <property type="term" value="C:site of polarized growth"/>
    <property type="evidence" value="ECO:0007669"/>
    <property type="project" value="TreeGrafter"/>
</dbReference>
<dbReference type="InterPro" id="IPR035717">
    <property type="entry name" value="Drebrin-like_SH3"/>
</dbReference>
<evidence type="ECO:0000313" key="12">
    <source>
        <dbReference type="EMBL" id="MBC1171262.1"/>
    </source>
</evidence>
<dbReference type="PRINTS" id="PR00452">
    <property type="entry name" value="SH3DOMAIN"/>
</dbReference>
<name>A0A1B0CKU0_LUTLO</name>
<comment type="similarity">
    <text evidence="2">Belongs to the ABP1 family.</text>
</comment>
<dbReference type="GO" id="GO:0045773">
    <property type="term" value="P:positive regulation of axon extension"/>
    <property type="evidence" value="ECO:0007669"/>
    <property type="project" value="TreeGrafter"/>
</dbReference>
<evidence type="ECO:0000256" key="2">
    <source>
        <dbReference type="ARBA" id="ARBA00011039"/>
    </source>
</evidence>
<reference evidence="13" key="3">
    <citation type="submission" date="2020-05" db="UniProtKB">
        <authorList>
            <consortium name="EnsemblMetazoa"/>
        </authorList>
    </citation>
    <scope>IDENTIFICATION</scope>
    <source>
        <strain evidence="13">Jacobina</strain>
    </source>
</reference>
<evidence type="ECO:0000259" key="11">
    <source>
        <dbReference type="PROSITE" id="PS51263"/>
    </source>
</evidence>
<evidence type="ECO:0000256" key="7">
    <source>
        <dbReference type="ARBA" id="ARBA00023212"/>
    </source>
</evidence>
<dbReference type="Pfam" id="PF14604">
    <property type="entry name" value="SH3_9"/>
    <property type="match status" value="1"/>
</dbReference>
<evidence type="ECO:0000256" key="8">
    <source>
        <dbReference type="PROSITE-ProRule" id="PRU00192"/>
    </source>
</evidence>
<reference evidence="12" key="2">
    <citation type="journal article" date="2020" name="BMC">
        <title>Leishmania infection induces a limited differential gene expression in the sand fly midgut.</title>
        <authorList>
            <person name="Coutinho-Abreu I.V."/>
            <person name="Serafim T.D."/>
            <person name="Meneses C."/>
            <person name="Kamhawi S."/>
            <person name="Oliveira F."/>
            <person name="Valenzuela J.G."/>
        </authorList>
    </citation>
    <scope>NUCLEOTIDE SEQUENCE</scope>
    <source>
        <strain evidence="12">Jacobina</strain>
        <tissue evidence="12">Midgut</tissue>
    </source>
</reference>
<dbReference type="EMBL" id="GITU01002559">
    <property type="protein sequence ID" value="MBC1171262.1"/>
    <property type="molecule type" value="Transcribed_RNA"/>
</dbReference>
<evidence type="ECO:0000256" key="4">
    <source>
        <dbReference type="ARBA" id="ARBA00022490"/>
    </source>
</evidence>
<dbReference type="Pfam" id="PF00241">
    <property type="entry name" value="Cofilin_ADF"/>
    <property type="match status" value="1"/>
</dbReference>
<keyword evidence="7" id="KW-0206">Cytoskeleton</keyword>
<dbReference type="InterPro" id="IPR002108">
    <property type="entry name" value="ADF-H"/>
</dbReference>
<evidence type="ECO:0000256" key="5">
    <source>
        <dbReference type="ARBA" id="ARBA00023054"/>
    </source>
</evidence>
<dbReference type="EnsemblMetazoa" id="LLOJ005227-RA">
    <property type="protein sequence ID" value="LLOJ005227-PA"/>
    <property type="gene ID" value="LLOJ005227"/>
</dbReference>
<feature type="region of interest" description="Disordered" evidence="9">
    <location>
        <begin position="204"/>
        <end position="235"/>
    </location>
</feature>
<feature type="domain" description="ADF-H" evidence="11">
    <location>
        <begin position="2"/>
        <end position="133"/>
    </location>
</feature>
<evidence type="ECO:0000256" key="3">
    <source>
        <dbReference type="ARBA" id="ARBA00022443"/>
    </source>
</evidence>
<dbReference type="Proteomes" id="UP000092461">
    <property type="component" value="Unassembled WGS sequence"/>
</dbReference>
<dbReference type="GO" id="GO:0005884">
    <property type="term" value="C:actin filament"/>
    <property type="evidence" value="ECO:0007669"/>
    <property type="project" value="TreeGrafter"/>
</dbReference>
<dbReference type="AlphaFoldDB" id="A0A1B0CKU0"/>
<evidence type="ECO:0000313" key="14">
    <source>
        <dbReference type="Proteomes" id="UP000092461"/>
    </source>
</evidence>
<keyword evidence="6" id="KW-0009">Actin-binding</keyword>
<dbReference type="EMBL" id="AJWK01016635">
    <property type="status" value="NOT_ANNOTATED_CDS"/>
    <property type="molecule type" value="Genomic_DNA"/>
</dbReference>
<dbReference type="PANTHER" id="PTHR10829">
    <property type="entry name" value="CORTACTIN AND DREBRIN"/>
    <property type="match status" value="1"/>
</dbReference>
<keyword evidence="4" id="KW-0963">Cytoplasm</keyword>
<dbReference type="InterPro" id="IPR036028">
    <property type="entry name" value="SH3-like_dom_sf"/>
</dbReference>
<evidence type="ECO:0000256" key="1">
    <source>
        <dbReference type="ARBA" id="ARBA00004245"/>
    </source>
</evidence>
<dbReference type="SMART" id="SM00326">
    <property type="entry name" value="SH3"/>
    <property type="match status" value="2"/>
</dbReference>
<sequence>MTVNLSKNREAIVAAWQDVLDDKTDTDWALFGYEGQTNDLKVVGTGNGGIQELNEDLNSGKIMYAFVRVQDPKTSLSKNILINWQGEGAPVLRKGTCANHTRDVANLLKGAHLTINARLEDDVDEERILQKLSLVGSAYSFKEPRRVEEPQRGPVGTTYTRVIPAKEINAAERDNFWRREEEEEKKRVEVERERKRLEVLKVEEERRQREEREHSEREKRTVMPEAKSPPTSPAAEAATLIASKSSQPMESPVRTQTSAEMMRQQRNQEARELIGSRVGQAKAIFSQNTTNVPVTKASAPVKPARNSLAQRINSLNQQQEESVPENLPTNGQAAVPQNPPHGFEAEEEQFSTIKRSPHTKSVEQTPVEEAKPLPAASSSPVESPKEDQATVESILTDAGLRAVALYDYQAADETEINFDPGDVITHIDRIDEGWWQGLGPDGSYGLFPANYTEINFDPGDVITHIDRIDEGWWQGLGPDGSYGLFPANYVQLLEEN</sequence>
<dbReference type="SMART" id="SM00102">
    <property type="entry name" value="ADF"/>
    <property type="match status" value="1"/>
</dbReference>
<dbReference type="GO" id="GO:0048812">
    <property type="term" value="P:neuron projection morphogenesis"/>
    <property type="evidence" value="ECO:0007669"/>
    <property type="project" value="TreeGrafter"/>
</dbReference>
<dbReference type="InterPro" id="IPR001452">
    <property type="entry name" value="SH3_domain"/>
</dbReference>
<dbReference type="FunFam" id="3.40.20.10:FF:000011">
    <property type="entry name" value="Drebrin-like protein B"/>
    <property type="match status" value="1"/>
</dbReference>
<reference evidence="14" key="1">
    <citation type="submission" date="2012-05" db="EMBL/GenBank/DDBJ databases">
        <title>Whole Genome Assembly of Lutzomyia longipalpis.</title>
        <authorList>
            <person name="Richards S."/>
            <person name="Qu C."/>
            <person name="Dillon R."/>
            <person name="Worley K."/>
            <person name="Scherer S."/>
            <person name="Batterton M."/>
            <person name="Taylor A."/>
            <person name="Hawes A."/>
            <person name="Hernandez B."/>
            <person name="Kovar C."/>
            <person name="Mandapat C."/>
            <person name="Pham C."/>
            <person name="Qu C."/>
            <person name="Jing C."/>
            <person name="Bess C."/>
            <person name="Bandaranaike D."/>
            <person name="Ngo D."/>
            <person name="Ongeri F."/>
            <person name="Arias F."/>
            <person name="Lara F."/>
            <person name="Weissenberger G."/>
            <person name="Kamau G."/>
            <person name="Han H."/>
            <person name="Shen H."/>
            <person name="Dinh H."/>
            <person name="Khalil I."/>
            <person name="Jones J."/>
            <person name="Shafer J."/>
            <person name="Jayaseelan J."/>
            <person name="Quiroz J."/>
            <person name="Blankenburg K."/>
            <person name="Nguyen L."/>
            <person name="Jackson L."/>
            <person name="Francisco L."/>
            <person name="Tang L.-Y."/>
            <person name="Pu L.-L."/>
            <person name="Perales L."/>
            <person name="Lorensuhewa L."/>
            <person name="Munidasa M."/>
            <person name="Coyle M."/>
            <person name="Taylor M."/>
            <person name="Puazo M."/>
            <person name="Firestine M."/>
            <person name="Scheel M."/>
            <person name="Javaid M."/>
            <person name="Wang M."/>
            <person name="Li M."/>
            <person name="Tabassum N."/>
            <person name="Saada N."/>
            <person name="Osuji N."/>
            <person name="Aqrawi P."/>
            <person name="Fu Q."/>
            <person name="Thornton R."/>
            <person name="Raj R."/>
            <person name="Goodspeed R."/>
            <person name="Mata R."/>
            <person name="Najjar R."/>
            <person name="Gubbala S."/>
            <person name="Lee S."/>
            <person name="Denson S."/>
            <person name="Patil S."/>
            <person name="Macmil S."/>
            <person name="Qi S."/>
            <person name="Matskevitch T."/>
            <person name="Palculict T."/>
            <person name="Mathew T."/>
            <person name="Vee V."/>
            <person name="Velamala V."/>
            <person name="Korchina V."/>
            <person name="Cai W."/>
            <person name="Liu W."/>
            <person name="Dai W."/>
            <person name="Zou X."/>
            <person name="Zhu Y."/>
            <person name="Zhang Y."/>
            <person name="Wu Y.-Q."/>
            <person name="Xin Y."/>
            <person name="Nazarath L."/>
            <person name="Kovar C."/>
            <person name="Han Y."/>
            <person name="Muzny D."/>
            <person name="Gibbs R."/>
        </authorList>
    </citation>
    <scope>NUCLEOTIDE SEQUENCE [LARGE SCALE GENOMIC DNA]</scope>
    <source>
        <strain evidence="14">Jacobina</strain>
    </source>
</reference>
<evidence type="ECO:0000259" key="10">
    <source>
        <dbReference type="PROSITE" id="PS50002"/>
    </source>
</evidence>
<protein>
    <submittedName>
        <fullName evidence="12">Putative drebrin</fullName>
    </submittedName>
</protein>
<dbReference type="CDD" id="cd11281">
    <property type="entry name" value="ADF_drebrin_like"/>
    <property type="match status" value="1"/>
</dbReference>
<dbReference type="GO" id="GO:0045211">
    <property type="term" value="C:postsynaptic membrane"/>
    <property type="evidence" value="ECO:0007669"/>
    <property type="project" value="TreeGrafter"/>
</dbReference>
<dbReference type="VEuPathDB" id="VectorBase:LLOJ005227"/>
<proteinExistence type="inferred from homology"/>
<dbReference type="CDD" id="cd11960">
    <property type="entry name" value="SH3_Abp1_eu"/>
    <property type="match status" value="1"/>
</dbReference>
<dbReference type="GO" id="GO:0030833">
    <property type="term" value="P:regulation of actin filament polymerization"/>
    <property type="evidence" value="ECO:0007669"/>
    <property type="project" value="TreeGrafter"/>
</dbReference>
<dbReference type="PANTHER" id="PTHR10829:SF25">
    <property type="entry name" value="DREBRIN-LIKE PROTEIN"/>
    <property type="match status" value="1"/>
</dbReference>
<dbReference type="PROSITE" id="PS50002">
    <property type="entry name" value="SH3"/>
    <property type="match status" value="1"/>
</dbReference>
<dbReference type="VEuPathDB" id="VectorBase:LLONM1_001638"/>
<dbReference type="GO" id="GO:0098974">
    <property type="term" value="P:postsynaptic actin cytoskeleton organization"/>
    <property type="evidence" value="ECO:0007669"/>
    <property type="project" value="TreeGrafter"/>
</dbReference>
<feature type="region of interest" description="Disordered" evidence="9">
    <location>
        <begin position="316"/>
        <end position="387"/>
    </location>
</feature>
<dbReference type="FunFam" id="2.30.30.40:FF:000046">
    <property type="entry name" value="Drebrin-like protein isoform B"/>
    <property type="match status" value="1"/>
</dbReference>
<feature type="compositionally biased region" description="Basic and acidic residues" evidence="9">
    <location>
        <begin position="204"/>
        <end position="222"/>
    </location>
</feature>
<evidence type="ECO:0000256" key="9">
    <source>
        <dbReference type="SAM" id="MobiDB-lite"/>
    </source>
</evidence>